<dbReference type="PANTHER" id="PTHR22916:SF3">
    <property type="entry name" value="UDP-GLCNAC:BETAGAL BETA-1,3-N-ACETYLGLUCOSAMINYLTRANSFERASE-LIKE PROTEIN 1"/>
    <property type="match status" value="1"/>
</dbReference>
<keyword evidence="2" id="KW-0808">Transferase</keyword>
<comment type="caution">
    <text evidence="2">The sequence shown here is derived from an EMBL/GenBank/DDBJ whole genome shotgun (WGS) entry which is preliminary data.</text>
</comment>
<organism evidence="2 3">
    <name type="scientific">Desulfitobacterium dehalogenans</name>
    <dbReference type="NCBI Taxonomy" id="36854"/>
    <lineage>
        <taxon>Bacteria</taxon>
        <taxon>Bacillati</taxon>
        <taxon>Bacillota</taxon>
        <taxon>Clostridia</taxon>
        <taxon>Eubacteriales</taxon>
        <taxon>Desulfitobacteriaceae</taxon>
        <taxon>Desulfitobacterium</taxon>
    </lineage>
</organism>
<dbReference type="InterPro" id="IPR001173">
    <property type="entry name" value="Glyco_trans_2-like"/>
</dbReference>
<dbReference type="Gene3D" id="3.90.550.10">
    <property type="entry name" value="Spore Coat Polysaccharide Biosynthesis Protein SpsA, Chain A"/>
    <property type="match status" value="1"/>
</dbReference>
<protein>
    <submittedName>
        <fullName evidence="2">Glycosyltransferase family 2 protein</fullName>
    </submittedName>
</protein>
<dbReference type="Pfam" id="PF00535">
    <property type="entry name" value="Glycos_transf_2"/>
    <property type="match status" value="1"/>
</dbReference>
<evidence type="ECO:0000313" key="3">
    <source>
        <dbReference type="Proteomes" id="UP000553059"/>
    </source>
</evidence>
<dbReference type="InterPro" id="IPR029044">
    <property type="entry name" value="Nucleotide-diphossugar_trans"/>
</dbReference>
<dbReference type="PANTHER" id="PTHR22916">
    <property type="entry name" value="GLYCOSYLTRANSFERASE"/>
    <property type="match status" value="1"/>
</dbReference>
<gene>
    <name evidence="2" type="ORF">GX523_09670</name>
</gene>
<proteinExistence type="predicted"/>
<evidence type="ECO:0000259" key="1">
    <source>
        <dbReference type="Pfam" id="PF00535"/>
    </source>
</evidence>
<dbReference type="AlphaFoldDB" id="A0A7C6Z4I3"/>
<feature type="domain" description="Glycosyltransferase 2-like" evidence="1">
    <location>
        <begin position="3"/>
        <end position="111"/>
    </location>
</feature>
<name>A0A7C6Z4I3_9FIRM</name>
<dbReference type="CDD" id="cd04196">
    <property type="entry name" value="GT_2_like_d"/>
    <property type="match status" value="1"/>
</dbReference>
<dbReference type="GO" id="GO:0016758">
    <property type="term" value="F:hexosyltransferase activity"/>
    <property type="evidence" value="ECO:0007669"/>
    <property type="project" value="UniProtKB-ARBA"/>
</dbReference>
<reference evidence="2 3" key="1">
    <citation type="journal article" date="2020" name="Biotechnol. Biofuels">
        <title>New insights from the biogas microbiome by comprehensive genome-resolved metagenomics of nearly 1600 species originating from multiple anaerobic digesters.</title>
        <authorList>
            <person name="Campanaro S."/>
            <person name="Treu L."/>
            <person name="Rodriguez-R L.M."/>
            <person name="Kovalovszki A."/>
            <person name="Ziels R.M."/>
            <person name="Maus I."/>
            <person name="Zhu X."/>
            <person name="Kougias P.G."/>
            <person name="Basile A."/>
            <person name="Luo G."/>
            <person name="Schluter A."/>
            <person name="Konstantinidis K.T."/>
            <person name="Angelidaki I."/>
        </authorList>
    </citation>
    <scope>NUCLEOTIDE SEQUENCE [LARGE SCALE GENOMIC DNA]</scope>
    <source>
        <strain evidence="2">AS05jafATM_4</strain>
    </source>
</reference>
<dbReference type="Proteomes" id="UP000553059">
    <property type="component" value="Unassembled WGS sequence"/>
</dbReference>
<accession>A0A7C6Z4I3</accession>
<sequence length="308" mass="35684">MITILMGTYNGEKFITEQIESILCQTEDNWKLIIQDDCSTDAMVSILQSYVTNYPHKITLIQREFPSGSAKNNFISMLKFAKSEYIMTCDQDDIWLPSKIELTLKKMHESEGYYGKDKPLLVHTDLKIVDEKLEVIAESMFHYQSLDSKRDKFNNLLVQNIVTGCTIMFNRRLLEMVYSVPEESIMHDWWFALVAAAFGKIGFVNEPTILYRQHSSNEVGAKNANSILYNIKRLSNKEQTKLTIQSTYNQATSFLRLYEKELTEECLKIVNAYISIPDYGKLKRINILSESDFWKTGLMRKCGQILLI</sequence>
<dbReference type="SUPFAM" id="SSF53448">
    <property type="entry name" value="Nucleotide-diphospho-sugar transferases"/>
    <property type="match status" value="1"/>
</dbReference>
<evidence type="ECO:0000313" key="2">
    <source>
        <dbReference type="EMBL" id="HHY26991.1"/>
    </source>
</evidence>
<dbReference type="EMBL" id="DUTF01000222">
    <property type="protein sequence ID" value="HHY26991.1"/>
    <property type="molecule type" value="Genomic_DNA"/>
</dbReference>